<dbReference type="GO" id="GO:1903785">
    <property type="term" value="P:L-valine transmembrane transport"/>
    <property type="evidence" value="ECO:0007669"/>
    <property type="project" value="TreeGrafter"/>
</dbReference>
<organism evidence="9 10">
    <name type="scientific">Shewanella baltica (strain OS155 / ATCC BAA-1091)</name>
    <dbReference type="NCBI Taxonomy" id="325240"/>
    <lineage>
        <taxon>Bacteria</taxon>
        <taxon>Pseudomonadati</taxon>
        <taxon>Pseudomonadota</taxon>
        <taxon>Gammaproteobacteria</taxon>
        <taxon>Alteromonadales</taxon>
        <taxon>Shewanellaceae</taxon>
        <taxon>Shewanella</taxon>
    </lineage>
</organism>
<comment type="subcellular location">
    <subcellularLocation>
        <location evidence="1">Cell membrane</location>
        <topology evidence="1">Multi-pass membrane protein</topology>
    </subcellularLocation>
</comment>
<dbReference type="HOGENOM" id="CLU_065777_4_0_6"/>
<feature type="transmembrane region" description="Helical" evidence="8">
    <location>
        <begin position="162"/>
        <end position="182"/>
    </location>
</feature>
<evidence type="ECO:0000313" key="9">
    <source>
        <dbReference type="EMBL" id="ABN63713.1"/>
    </source>
</evidence>
<keyword evidence="3" id="KW-0813">Transport</keyword>
<dbReference type="GO" id="GO:0005886">
    <property type="term" value="C:plasma membrane"/>
    <property type="evidence" value="ECO:0007669"/>
    <property type="project" value="UniProtKB-SubCell"/>
</dbReference>
<dbReference type="InterPro" id="IPR011606">
    <property type="entry name" value="Brnchd-chn_aa_trnsp_permease"/>
</dbReference>
<proteinExistence type="inferred from homology"/>
<dbReference type="PANTHER" id="PTHR34979">
    <property type="entry name" value="INNER MEMBRANE PROTEIN YGAZ"/>
    <property type="match status" value="1"/>
</dbReference>
<feature type="transmembrane region" description="Helical" evidence="8">
    <location>
        <begin position="138"/>
        <end position="155"/>
    </location>
</feature>
<evidence type="ECO:0000256" key="7">
    <source>
        <dbReference type="ARBA" id="ARBA00023136"/>
    </source>
</evidence>
<keyword evidence="6 8" id="KW-1133">Transmembrane helix</keyword>
<dbReference type="EMBL" id="CP000563">
    <property type="protein sequence ID" value="ABN63713.1"/>
    <property type="molecule type" value="Genomic_DNA"/>
</dbReference>
<dbReference type="PANTHER" id="PTHR34979:SF1">
    <property type="entry name" value="INNER MEMBRANE PROTEIN YGAZ"/>
    <property type="match status" value="1"/>
</dbReference>
<keyword evidence="5 8" id="KW-0812">Transmembrane</keyword>
<feature type="transmembrane region" description="Helical" evidence="8">
    <location>
        <begin position="73"/>
        <end position="93"/>
    </location>
</feature>
<evidence type="ECO:0000256" key="8">
    <source>
        <dbReference type="SAM" id="Phobius"/>
    </source>
</evidence>
<gene>
    <name evidence="9" type="ordered locus">Sbal_4248</name>
</gene>
<keyword evidence="7 8" id="KW-0472">Membrane</keyword>
<keyword evidence="10" id="KW-1185">Reference proteome</keyword>
<dbReference type="STRING" id="325240.Sbal_4248"/>
<dbReference type="Proteomes" id="UP000001557">
    <property type="component" value="Chromosome"/>
</dbReference>
<evidence type="ECO:0000256" key="4">
    <source>
        <dbReference type="ARBA" id="ARBA00022475"/>
    </source>
</evidence>
<dbReference type="AlphaFoldDB" id="A3DAF0"/>
<evidence type="ECO:0000256" key="2">
    <source>
        <dbReference type="ARBA" id="ARBA00010735"/>
    </source>
</evidence>
<dbReference type="Pfam" id="PF03591">
    <property type="entry name" value="AzlC"/>
    <property type="match status" value="1"/>
</dbReference>
<protein>
    <submittedName>
        <fullName evidence="9">AzlC family protein</fullName>
    </submittedName>
</protein>
<accession>A3DAF0</accession>
<keyword evidence="4" id="KW-1003">Cell membrane</keyword>
<feature type="transmembrane region" description="Helical" evidence="8">
    <location>
        <begin position="12"/>
        <end position="35"/>
    </location>
</feature>
<dbReference type="KEGG" id="sbl:Sbal_4248"/>
<evidence type="ECO:0000256" key="3">
    <source>
        <dbReference type="ARBA" id="ARBA00022448"/>
    </source>
</evidence>
<feature type="transmembrane region" description="Helical" evidence="8">
    <location>
        <begin position="41"/>
        <end position="66"/>
    </location>
</feature>
<evidence type="ECO:0000256" key="1">
    <source>
        <dbReference type="ARBA" id="ARBA00004651"/>
    </source>
</evidence>
<reference evidence="9 10" key="1">
    <citation type="submission" date="2007-02" db="EMBL/GenBank/DDBJ databases">
        <title>Complete sequence of chromosome of Shewanella baltica OS155.</title>
        <authorList>
            <consortium name="US DOE Joint Genome Institute"/>
            <person name="Copeland A."/>
            <person name="Lucas S."/>
            <person name="Lapidus A."/>
            <person name="Barry K."/>
            <person name="Detter J.C."/>
            <person name="Glavina del Rio T."/>
            <person name="Hammon N."/>
            <person name="Israni S."/>
            <person name="Dalin E."/>
            <person name="Tice H."/>
            <person name="Pitluck S."/>
            <person name="Sims D.R."/>
            <person name="Brettin T."/>
            <person name="Bruce D."/>
            <person name="Han C."/>
            <person name="Tapia R."/>
            <person name="Brainard J."/>
            <person name="Schmutz J."/>
            <person name="Larimer F."/>
            <person name="Land M."/>
            <person name="Hauser L."/>
            <person name="Kyrpides N."/>
            <person name="Mikhailova N."/>
            <person name="Brettar I."/>
            <person name="Klappenbach J."/>
            <person name="Konstantinidis K."/>
            <person name="Rodrigues J."/>
            <person name="Tiedje J."/>
            <person name="Richardson P."/>
        </authorList>
    </citation>
    <scope>NUCLEOTIDE SEQUENCE [LARGE SCALE GENOMIC DNA]</scope>
    <source>
        <strain evidence="10">OS155 / ATCC BAA-1091</strain>
    </source>
</reference>
<evidence type="ECO:0000256" key="5">
    <source>
        <dbReference type="ARBA" id="ARBA00022692"/>
    </source>
</evidence>
<comment type="similarity">
    <text evidence="2">Belongs to the AzlC family.</text>
</comment>
<name>A3DAF0_SHEB5</name>
<evidence type="ECO:0000313" key="10">
    <source>
        <dbReference type="Proteomes" id="UP000001557"/>
    </source>
</evidence>
<feature type="transmembrane region" description="Helical" evidence="8">
    <location>
        <begin position="202"/>
        <end position="220"/>
    </location>
</feature>
<sequence length="237" mass="26015">MIVVNINRIFYIAKLTIPIATAYVPLGLALGVFMVSSGVQWFWAPVAALVIFAGSIEFLVVSFILAGLPLATVAWTTLIVNFRHIFYGLSFPLKSLRTPLQKLYGIFALTDETYSITCTSEGKKLTGAEISLLQVISHLWWVGATLIGALIGTLIPPEITGFEFALTAMFVTLAIDAVRHTVDNKLITYAVISSVFGVLMEYYVVNNAFLAAGLICYLSLISKDYIYSREEAIINDI</sequence>
<evidence type="ECO:0000256" key="6">
    <source>
        <dbReference type="ARBA" id="ARBA00022989"/>
    </source>
</evidence>